<dbReference type="AlphaFoldDB" id="A0A7J6V1C1"/>
<comment type="caution">
    <text evidence="1">The sequence shown here is derived from an EMBL/GenBank/DDBJ whole genome shotgun (WGS) entry which is preliminary data.</text>
</comment>
<evidence type="ECO:0000313" key="2">
    <source>
        <dbReference type="Proteomes" id="UP000554482"/>
    </source>
</evidence>
<sequence>MQKKTRKIKRKLIYITVGKSSIHSLNTWGTVDTRTRLKSRSGSVGPKNLFCCEFYLWVLWDCDNLESDEIHEFFSFQETCICWIACPSALDGLNLLPYSPGATFTYGMYVTIPRRNVIPIKLDDIRYTG</sequence>
<organism evidence="1 2">
    <name type="scientific">Thalictrum thalictroides</name>
    <name type="common">Rue-anemone</name>
    <name type="synonym">Anemone thalictroides</name>
    <dbReference type="NCBI Taxonomy" id="46969"/>
    <lineage>
        <taxon>Eukaryota</taxon>
        <taxon>Viridiplantae</taxon>
        <taxon>Streptophyta</taxon>
        <taxon>Embryophyta</taxon>
        <taxon>Tracheophyta</taxon>
        <taxon>Spermatophyta</taxon>
        <taxon>Magnoliopsida</taxon>
        <taxon>Ranunculales</taxon>
        <taxon>Ranunculaceae</taxon>
        <taxon>Thalictroideae</taxon>
        <taxon>Thalictrum</taxon>
    </lineage>
</organism>
<keyword evidence="2" id="KW-1185">Reference proteome</keyword>
<accession>A0A7J6V1C1</accession>
<evidence type="ECO:0000313" key="1">
    <source>
        <dbReference type="EMBL" id="KAF5178498.1"/>
    </source>
</evidence>
<dbReference type="Proteomes" id="UP000554482">
    <property type="component" value="Unassembled WGS sequence"/>
</dbReference>
<name>A0A7J6V1C1_THATH</name>
<proteinExistence type="predicted"/>
<protein>
    <submittedName>
        <fullName evidence="1">Uncharacterized protein</fullName>
    </submittedName>
</protein>
<gene>
    <name evidence="1" type="ORF">FRX31_031915</name>
</gene>
<reference evidence="1 2" key="1">
    <citation type="submission" date="2020-06" db="EMBL/GenBank/DDBJ databases">
        <title>Transcriptomic and genomic resources for Thalictrum thalictroides and T. hernandezii: Facilitating candidate gene discovery in an emerging model plant lineage.</title>
        <authorList>
            <person name="Arias T."/>
            <person name="Riano-Pachon D.M."/>
            <person name="Di Stilio V.S."/>
        </authorList>
    </citation>
    <scope>NUCLEOTIDE SEQUENCE [LARGE SCALE GENOMIC DNA]</scope>
    <source>
        <strain evidence="2">cv. WT478/WT964</strain>
        <tissue evidence="1">Leaves</tissue>
    </source>
</reference>
<dbReference type="EMBL" id="JABWDY010039991">
    <property type="protein sequence ID" value="KAF5178498.1"/>
    <property type="molecule type" value="Genomic_DNA"/>
</dbReference>